<dbReference type="InterPro" id="IPR029063">
    <property type="entry name" value="SAM-dependent_MTases_sf"/>
</dbReference>
<dbReference type="Proteomes" id="UP000243884">
    <property type="component" value="Unassembled WGS sequence"/>
</dbReference>
<feature type="domain" description="DNA methylase N-4/N-6" evidence="5">
    <location>
        <begin position="382"/>
        <end position="540"/>
    </location>
</feature>
<dbReference type="InterPro" id="IPR001091">
    <property type="entry name" value="RM_Methyltransferase"/>
</dbReference>
<protein>
    <submittedName>
        <fullName evidence="6">DNA methylase</fullName>
    </submittedName>
</protein>
<keyword evidence="2 6" id="KW-0489">Methyltransferase</keyword>
<accession>A0A1W1ZHR4</accession>
<feature type="domain" description="DNA methylase N-4/N-6" evidence="5">
    <location>
        <begin position="17"/>
        <end position="80"/>
    </location>
</feature>
<dbReference type="InterPro" id="IPR002052">
    <property type="entry name" value="DNA_methylase_N6_adenine_CS"/>
</dbReference>
<dbReference type="OrthoDB" id="9800801at2"/>
<evidence type="ECO:0000256" key="4">
    <source>
        <dbReference type="ARBA" id="ARBA00022747"/>
    </source>
</evidence>
<dbReference type="PRINTS" id="PR00508">
    <property type="entry name" value="S21N4MTFRASE"/>
</dbReference>
<dbReference type="Pfam" id="PF01555">
    <property type="entry name" value="N6_N4_Mtase"/>
    <property type="match status" value="2"/>
</dbReference>
<dbReference type="GO" id="GO:0003677">
    <property type="term" value="F:DNA binding"/>
    <property type="evidence" value="ECO:0007669"/>
    <property type="project" value="InterPro"/>
</dbReference>
<proteinExistence type="inferred from homology"/>
<sequence length="628" mass="72343">MKIVDPIKHSVPAKGHTPPYRMHKYFARRPYNVFSNLVEHYTDPGDIVLDVFSGGGVTIFESLAKERRTVGVDINPLATYITKMQLFTDPDNLFDSASNKLITNVKKRISEAYHVKFADDEGVVEWTEWAYVTKCPHCGNRIILDQAHKLRNGIYLCSNKNCIGNEGVKRIDTVPDGSVPIRVKYLSSIDKTIKIRSTNDIIEQNDIENLINSDDLVFVPNVKIPLDMDRQYEDKLLAKGIKYYSDLFTNRNFLVNAVVYDEIIKLKHLYNSQVIDALYFLFSSSLRYTNNMTRVTDNWEGGNPTSMDKHAYWMPNQYVETNVVNILEKRKKALCKGFDYAKRNLPVNKKIVNSFSELTENQNSALVLNKSSSDLPIPSNSVDVIITDPPYGSNVQYTELSLLWNVWFKNFKNLDSHLNNKEEAVMNRRLPAEMGAKNAHDYEELLFNIYQEAFRVLKDSGYLVFTFNNKNINVWLAMLSAVARAGFYLPDHGVLFQDGIKAYKNTSHLKYEGNIHGDFIYSFKKHSSRKIVANSFKYSLPLEDFIDYEISTVVQNVVDKYEEISTTDLYQQIFSSIVSTLMNYLVYNQQTADNLNDKTILSNNYIDSVISKFMTYENNIWRKKSVHL</sequence>
<keyword evidence="7" id="KW-1185">Reference proteome</keyword>
<dbReference type="RefSeq" id="WP_084099447.1">
    <property type="nucleotide sequence ID" value="NZ_FWXK01000009.1"/>
</dbReference>
<evidence type="ECO:0000256" key="3">
    <source>
        <dbReference type="ARBA" id="ARBA00022679"/>
    </source>
</evidence>
<dbReference type="Gene3D" id="3.40.50.150">
    <property type="entry name" value="Vaccinia Virus protein VP39"/>
    <property type="match status" value="2"/>
</dbReference>
<keyword evidence="3" id="KW-0808">Transferase</keyword>
<comment type="similarity">
    <text evidence="1">Belongs to the N(4)/N(6)-methyltransferase family.</text>
</comment>
<dbReference type="AlphaFoldDB" id="A0A1W1ZHR4"/>
<dbReference type="GO" id="GO:0009307">
    <property type="term" value="P:DNA restriction-modification system"/>
    <property type="evidence" value="ECO:0007669"/>
    <property type="project" value="UniProtKB-KW"/>
</dbReference>
<dbReference type="STRING" id="371602.SAMN04487984_1344"/>
<dbReference type="GO" id="GO:0032259">
    <property type="term" value="P:methylation"/>
    <property type="evidence" value="ECO:0007669"/>
    <property type="project" value="UniProtKB-KW"/>
</dbReference>
<dbReference type="PROSITE" id="PS00092">
    <property type="entry name" value="N6_MTASE"/>
    <property type="match status" value="1"/>
</dbReference>
<evidence type="ECO:0000313" key="6">
    <source>
        <dbReference type="EMBL" id="SMC48050.1"/>
    </source>
</evidence>
<gene>
    <name evidence="6" type="ORF">SAMN04487984_1344</name>
</gene>
<evidence type="ECO:0000259" key="5">
    <source>
        <dbReference type="Pfam" id="PF01555"/>
    </source>
</evidence>
<organism evidence="6 7">
    <name type="scientific">Aerococcus suis</name>
    <dbReference type="NCBI Taxonomy" id="371602"/>
    <lineage>
        <taxon>Bacteria</taxon>
        <taxon>Bacillati</taxon>
        <taxon>Bacillota</taxon>
        <taxon>Bacilli</taxon>
        <taxon>Lactobacillales</taxon>
        <taxon>Aerococcaceae</taxon>
        <taxon>Aerococcus</taxon>
    </lineage>
</organism>
<keyword evidence="4" id="KW-0680">Restriction system</keyword>
<dbReference type="InterPro" id="IPR002941">
    <property type="entry name" value="DNA_methylase_N4/N6"/>
</dbReference>
<dbReference type="EMBL" id="FWXK01000009">
    <property type="protein sequence ID" value="SMC48050.1"/>
    <property type="molecule type" value="Genomic_DNA"/>
</dbReference>
<evidence type="ECO:0000313" key="7">
    <source>
        <dbReference type="Proteomes" id="UP000243884"/>
    </source>
</evidence>
<dbReference type="SUPFAM" id="SSF53335">
    <property type="entry name" value="S-adenosyl-L-methionine-dependent methyltransferases"/>
    <property type="match status" value="2"/>
</dbReference>
<dbReference type="GO" id="GO:0008170">
    <property type="term" value="F:N-methyltransferase activity"/>
    <property type="evidence" value="ECO:0007669"/>
    <property type="project" value="InterPro"/>
</dbReference>
<name>A0A1W1ZHR4_9LACT</name>
<reference evidence="7" key="1">
    <citation type="submission" date="2017-04" db="EMBL/GenBank/DDBJ databases">
        <authorList>
            <person name="Varghese N."/>
            <person name="Submissions S."/>
        </authorList>
    </citation>
    <scope>NUCLEOTIDE SEQUENCE [LARGE SCALE GENOMIC DNA]</scope>
    <source>
        <strain evidence="7">DSM 21500</strain>
    </source>
</reference>
<evidence type="ECO:0000256" key="1">
    <source>
        <dbReference type="ARBA" id="ARBA00006594"/>
    </source>
</evidence>
<evidence type="ECO:0000256" key="2">
    <source>
        <dbReference type="ARBA" id="ARBA00022603"/>
    </source>
</evidence>